<accession>A0ABM1N9E0</accession>
<evidence type="ECO:0000259" key="13">
    <source>
        <dbReference type="Pfam" id="PF11838"/>
    </source>
</evidence>
<dbReference type="InterPro" id="IPR045357">
    <property type="entry name" value="Aminopeptidase_N-like_N"/>
</dbReference>
<dbReference type="Pfam" id="PF11838">
    <property type="entry name" value="ERAP1_C"/>
    <property type="match status" value="1"/>
</dbReference>
<evidence type="ECO:0000259" key="12">
    <source>
        <dbReference type="Pfam" id="PF01433"/>
    </source>
</evidence>
<dbReference type="Pfam" id="PF01433">
    <property type="entry name" value="Peptidase_M1"/>
    <property type="match status" value="1"/>
</dbReference>
<name>A0ABM1N9E0_NICVS</name>
<keyword evidence="9" id="KW-0449">Lipoprotein</keyword>
<keyword evidence="15" id="KW-1185">Reference proteome</keyword>
<feature type="chain" id="PRO_5045035226" description="Aminopeptidase" evidence="11">
    <location>
        <begin position="20"/>
        <end position="912"/>
    </location>
</feature>
<evidence type="ECO:0000256" key="7">
    <source>
        <dbReference type="ARBA" id="ARBA00022833"/>
    </source>
</evidence>
<keyword evidence="5 10" id="KW-0479">Metal-binding</keyword>
<dbReference type="Gene3D" id="1.10.390.10">
    <property type="entry name" value="Neutral Protease Domain 2"/>
    <property type="match status" value="1"/>
</dbReference>
<evidence type="ECO:0000256" key="4">
    <source>
        <dbReference type="ARBA" id="ARBA00022670"/>
    </source>
</evidence>
<feature type="domain" description="Aminopeptidase N-like N-terminal" evidence="14">
    <location>
        <begin position="27"/>
        <end position="222"/>
    </location>
</feature>
<feature type="signal peptide" evidence="11">
    <location>
        <begin position="1"/>
        <end position="19"/>
    </location>
</feature>
<comment type="subcellular location">
    <subcellularLocation>
        <location evidence="1">Cell membrane</location>
        <topology evidence="1">Lipid-anchor</topology>
        <topology evidence="1">GPI-anchor</topology>
    </subcellularLocation>
</comment>
<evidence type="ECO:0000256" key="2">
    <source>
        <dbReference type="ARBA" id="ARBA00010136"/>
    </source>
</evidence>
<dbReference type="Proteomes" id="UP000695000">
    <property type="component" value="Unplaced"/>
</dbReference>
<proteinExistence type="inferred from homology"/>
<dbReference type="InterPro" id="IPR024571">
    <property type="entry name" value="ERAP1-like_C_dom"/>
</dbReference>
<keyword evidence="3" id="KW-0336">GPI-anchor</keyword>
<dbReference type="Gene3D" id="1.25.50.20">
    <property type="match status" value="1"/>
</dbReference>
<evidence type="ECO:0000256" key="6">
    <source>
        <dbReference type="ARBA" id="ARBA00022801"/>
    </source>
</evidence>
<dbReference type="GeneID" id="108567460"/>
<evidence type="ECO:0000256" key="8">
    <source>
        <dbReference type="ARBA" id="ARBA00023049"/>
    </source>
</evidence>
<keyword evidence="10" id="KW-0031">Aminopeptidase</keyword>
<comment type="similarity">
    <text evidence="2 10">Belongs to the peptidase M1 family.</text>
</comment>
<dbReference type="InterPro" id="IPR001930">
    <property type="entry name" value="Peptidase_M1"/>
</dbReference>
<evidence type="ECO:0000256" key="1">
    <source>
        <dbReference type="ARBA" id="ARBA00004609"/>
    </source>
</evidence>
<keyword evidence="6 10" id="KW-0378">Hydrolase</keyword>
<dbReference type="Gene3D" id="2.60.40.1730">
    <property type="entry name" value="tricorn interacting facor f3 domain"/>
    <property type="match status" value="1"/>
</dbReference>
<keyword evidence="3" id="KW-0325">Glycoprotein</keyword>
<dbReference type="InterPro" id="IPR042097">
    <property type="entry name" value="Aminopeptidase_N-like_N_sf"/>
</dbReference>
<keyword evidence="8 10" id="KW-0482">Metalloprotease</keyword>
<dbReference type="PANTHER" id="PTHR11533">
    <property type="entry name" value="PROTEASE M1 ZINC METALLOPROTEASE"/>
    <property type="match status" value="1"/>
</dbReference>
<gene>
    <name evidence="16" type="primary">LOC108567460</name>
</gene>
<evidence type="ECO:0000256" key="3">
    <source>
        <dbReference type="ARBA" id="ARBA00022622"/>
    </source>
</evidence>
<dbReference type="SUPFAM" id="SSF55486">
    <property type="entry name" value="Metalloproteases ('zincins'), catalytic domain"/>
    <property type="match status" value="1"/>
</dbReference>
<evidence type="ECO:0000259" key="14">
    <source>
        <dbReference type="Pfam" id="PF17900"/>
    </source>
</evidence>
<evidence type="ECO:0000313" key="15">
    <source>
        <dbReference type="Proteomes" id="UP000695000"/>
    </source>
</evidence>
<keyword evidence="3" id="KW-0472">Membrane</keyword>
<evidence type="ECO:0000313" key="16">
    <source>
        <dbReference type="RefSeq" id="XP_017783440.1"/>
    </source>
</evidence>
<dbReference type="SUPFAM" id="SSF63737">
    <property type="entry name" value="Leukotriene A4 hydrolase N-terminal domain"/>
    <property type="match status" value="1"/>
</dbReference>
<evidence type="ECO:0000256" key="5">
    <source>
        <dbReference type="ARBA" id="ARBA00022723"/>
    </source>
</evidence>
<dbReference type="PANTHER" id="PTHR11533:SF253">
    <property type="entry name" value="AMINOPEPTIDASE-RELATED"/>
    <property type="match status" value="1"/>
</dbReference>
<evidence type="ECO:0000256" key="10">
    <source>
        <dbReference type="RuleBase" id="RU364040"/>
    </source>
</evidence>
<keyword evidence="4 10" id="KW-0645">Protease</keyword>
<sequence length="912" mass="105374">MNMRGLSCVLVALFGLSTAYRLSGDVVPEHYKLDIVTNLGDENDKFEFQGKVAIQATCVSATRNVTLHSKNLHLAENEIQVKDLNGGGTEAIEGFEYDKENEFFMVLLKEPLADGKKYEILIPFQGKLEDVLAGYYRSSFVDTNTKEKRYLATTQFEATDARRAFPCFDEPAMKSTFKISMGHTKKYSALSNMPVEQIEPMKEKQDWVWTHFENTVPMSTYLVAFIISDFGYESSRSSNNVTFKVWSRKDALNQVRFAGDVGPKTLDYFETYFDVDYPLPKQDMIAIPDFAAGAMENWGLITFRESRLLYDPEISSSSSQHQVASVIAHEMAHQWFGNLVTMKWWTDLWLNEGFATYMAGLAVHHIFPEWNSLEEESASNLLNVFGFDSLKTSHPVSVPVGHPREIDQIFDTIAYQKGSFLIRMMTLFLGEETFRMGVSNYLKKHKYGNAEQDDLWSSLTTEAHRSGFPKNLTVKTVMDTWTVQTGYPVIHVNRLYGQNALELKQERYYRDTIKPKSAGQCWWVPLSYTTATELQFNDTKPKIWLPCHNNVEIFEGFPKQDEWVIFNIRAAGLYRINYDEKNWQLLLDTLNSDKFESIPVLNRVQLIDDSSSLAWTGDLSYRIFFDLVKYLNREERYLPWKASLSNIGALNKRIKRTSTYGFFKVYLKELLEPIYEKVGALTLTKATKEKLDAVKHQTLIASWACRFGVSNCASEASRMFAEYMKNPTNTEIIPKDLRSVIFCNAIRRGAETEWEFLWQQYLKSNVATEKNSIMSALGCTREIWLLKRLLDFTLKDNSGIRKQDYSSVFTTVAGNDVGFYIAQRFLEENIKDIYKRLAPNTRRLSRYLSSLAGQMTSELEYDWFKNFTGKNEEYFKEAKQGVGQSLELIKVNIQWRNRHEKHLKCMLKKKEH</sequence>
<dbReference type="PRINTS" id="PR00756">
    <property type="entry name" value="ALADIPTASE"/>
</dbReference>
<dbReference type="InterPro" id="IPR014782">
    <property type="entry name" value="Peptidase_M1_dom"/>
</dbReference>
<dbReference type="Gene3D" id="2.60.40.1910">
    <property type="match status" value="1"/>
</dbReference>
<dbReference type="Pfam" id="PF17900">
    <property type="entry name" value="Peptidase_M1_N"/>
    <property type="match status" value="1"/>
</dbReference>
<evidence type="ECO:0000256" key="9">
    <source>
        <dbReference type="ARBA" id="ARBA00023288"/>
    </source>
</evidence>
<keyword evidence="11" id="KW-0732">Signal</keyword>
<dbReference type="InterPro" id="IPR027268">
    <property type="entry name" value="Peptidase_M4/M1_CTD_sf"/>
</dbReference>
<feature type="domain" description="Peptidase M1 membrane alanine aminopeptidase" evidence="12">
    <location>
        <begin position="258"/>
        <end position="481"/>
    </location>
</feature>
<comment type="cofactor">
    <cofactor evidence="10">
        <name>Zn(2+)</name>
        <dbReference type="ChEBI" id="CHEBI:29105"/>
    </cofactor>
    <text evidence="10">Binds 1 zinc ion per subunit.</text>
</comment>
<protein>
    <recommendedName>
        <fullName evidence="10">Aminopeptidase</fullName>
        <ecNumber evidence="10">3.4.11.-</ecNumber>
    </recommendedName>
</protein>
<organism evidence="15 16">
    <name type="scientific">Nicrophorus vespilloides</name>
    <name type="common">Boreal carrion beetle</name>
    <dbReference type="NCBI Taxonomy" id="110193"/>
    <lineage>
        <taxon>Eukaryota</taxon>
        <taxon>Metazoa</taxon>
        <taxon>Ecdysozoa</taxon>
        <taxon>Arthropoda</taxon>
        <taxon>Hexapoda</taxon>
        <taxon>Insecta</taxon>
        <taxon>Pterygota</taxon>
        <taxon>Neoptera</taxon>
        <taxon>Endopterygota</taxon>
        <taxon>Coleoptera</taxon>
        <taxon>Polyphaga</taxon>
        <taxon>Staphyliniformia</taxon>
        <taxon>Silphidae</taxon>
        <taxon>Nicrophorinae</taxon>
        <taxon>Nicrophorus</taxon>
    </lineage>
</organism>
<evidence type="ECO:0000256" key="11">
    <source>
        <dbReference type="SAM" id="SignalP"/>
    </source>
</evidence>
<dbReference type="CDD" id="cd09601">
    <property type="entry name" value="M1_APN-Q_like"/>
    <property type="match status" value="1"/>
</dbReference>
<dbReference type="InterPro" id="IPR050344">
    <property type="entry name" value="Peptidase_M1_aminopeptidases"/>
</dbReference>
<feature type="domain" description="ERAP1-like C-terminal" evidence="13">
    <location>
        <begin position="563"/>
        <end position="890"/>
    </location>
</feature>
<keyword evidence="7 10" id="KW-0862">Zinc</keyword>
<dbReference type="EC" id="3.4.11.-" evidence="10"/>
<reference evidence="16" key="1">
    <citation type="submission" date="2025-08" db="UniProtKB">
        <authorList>
            <consortium name="RefSeq"/>
        </authorList>
    </citation>
    <scope>IDENTIFICATION</scope>
    <source>
        <tissue evidence="16">Whole Larva</tissue>
    </source>
</reference>
<dbReference type="InterPro" id="IPR034016">
    <property type="entry name" value="M1_APN-typ"/>
</dbReference>
<dbReference type="RefSeq" id="XP_017783440.1">
    <property type="nucleotide sequence ID" value="XM_017927951.1"/>
</dbReference>